<organism evidence="1">
    <name type="scientific">Timema tahoe</name>
    <dbReference type="NCBI Taxonomy" id="61484"/>
    <lineage>
        <taxon>Eukaryota</taxon>
        <taxon>Metazoa</taxon>
        <taxon>Ecdysozoa</taxon>
        <taxon>Arthropoda</taxon>
        <taxon>Hexapoda</taxon>
        <taxon>Insecta</taxon>
        <taxon>Pterygota</taxon>
        <taxon>Neoptera</taxon>
        <taxon>Polyneoptera</taxon>
        <taxon>Phasmatodea</taxon>
        <taxon>Timematodea</taxon>
        <taxon>Timematoidea</taxon>
        <taxon>Timematidae</taxon>
        <taxon>Timema</taxon>
    </lineage>
</organism>
<dbReference type="EMBL" id="OE001745">
    <property type="protein sequence ID" value="CAD7457517.1"/>
    <property type="molecule type" value="Genomic_DNA"/>
</dbReference>
<gene>
    <name evidence="1" type="ORF">TTEB3V08_LOCUS5510</name>
</gene>
<sequence>MRSYTSVLAYVVPTDSSQLTSDGFEKLPDQIIYKKPSKERLETAEYIAAMNARSAALNESDSLSIHRGLDDIERPNFSRSTSSTISRLFGRGKPEGEGLLAASNDLEDLDIVIDFSGLGGREKEQIQMFPL</sequence>
<protein>
    <submittedName>
        <fullName evidence="1">Uncharacterized protein</fullName>
    </submittedName>
</protein>
<accession>A0A7R9IFN8</accession>
<reference evidence="1" key="1">
    <citation type="submission" date="2020-11" db="EMBL/GenBank/DDBJ databases">
        <authorList>
            <person name="Tran Van P."/>
        </authorList>
    </citation>
    <scope>NUCLEOTIDE SEQUENCE</scope>
</reference>
<name>A0A7R9IFN8_9NEOP</name>
<proteinExistence type="predicted"/>
<dbReference type="AlphaFoldDB" id="A0A7R9IFN8"/>
<evidence type="ECO:0000313" key="1">
    <source>
        <dbReference type="EMBL" id="CAD7457517.1"/>
    </source>
</evidence>